<dbReference type="InterPro" id="IPR020408">
    <property type="entry name" value="Nerve_growth_factor-like"/>
</dbReference>
<dbReference type="EMBL" id="SRMA01023945">
    <property type="protein sequence ID" value="TRZ02489.1"/>
    <property type="molecule type" value="Genomic_DNA"/>
</dbReference>
<evidence type="ECO:0000256" key="7">
    <source>
        <dbReference type="ARBA" id="ARBA00022729"/>
    </source>
</evidence>
<dbReference type="GO" id="GO:0005615">
    <property type="term" value="C:extracellular space"/>
    <property type="evidence" value="ECO:0007669"/>
    <property type="project" value="TreeGrafter"/>
</dbReference>
<feature type="signal peptide" evidence="10">
    <location>
        <begin position="1"/>
        <end position="18"/>
    </location>
</feature>
<evidence type="ECO:0000256" key="3">
    <source>
        <dbReference type="ARBA" id="ARBA00010783"/>
    </source>
</evidence>
<comment type="similarity">
    <text evidence="3 10">Belongs to the NGF-beta family.</text>
</comment>
<dbReference type="GO" id="GO:0048812">
    <property type="term" value="P:neuron projection morphogenesis"/>
    <property type="evidence" value="ECO:0007669"/>
    <property type="project" value="TreeGrafter"/>
</dbReference>
<evidence type="ECO:0000256" key="5">
    <source>
        <dbReference type="ARBA" id="ARBA00022525"/>
    </source>
</evidence>
<keyword evidence="13" id="KW-1185">Reference proteome</keyword>
<feature type="disulfide bond" evidence="9">
    <location>
        <begin position="143"/>
        <end position="207"/>
    </location>
</feature>
<dbReference type="OrthoDB" id="6491780at2759"/>
<dbReference type="Proteomes" id="UP000316079">
    <property type="component" value="Unassembled WGS sequence"/>
</dbReference>
<dbReference type="GO" id="GO:0030425">
    <property type="term" value="C:dendrite"/>
    <property type="evidence" value="ECO:0007669"/>
    <property type="project" value="TreeGrafter"/>
</dbReference>
<keyword evidence="6 10" id="KW-0165">Cleavage on pair of basic residues</keyword>
<dbReference type="Pfam" id="PF19338">
    <property type="entry name" value="NTF3_N"/>
    <property type="match status" value="1"/>
</dbReference>
<dbReference type="InterPro" id="IPR029034">
    <property type="entry name" value="Cystine-knot_cytokine"/>
</dbReference>
<organism evidence="12 13">
    <name type="scientific">Danionella cerebrum</name>
    <dbReference type="NCBI Taxonomy" id="2873325"/>
    <lineage>
        <taxon>Eukaryota</taxon>
        <taxon>Metazoa</taxon>
        <taxon>Chordata</taxon>
        <taxon>Craniata</taxon>
        <taxon>Vertebrata</taxon>
        <taxon>Euteleostomi</taxon>
        <taxon>Actinopterygii</taxon>
        <taxon>Neopterygii</taxon>
        <taxon>Teleostei</taxon>
        <taxon>Ostariophysi</taxon>
        <taxon>Cypriniformes</taxon>
        <taxon>Danionidae</taxon>
        <taxon>Danioninae</taxon>
        <taxon>Danionella</taxon>
    </lineage>
</organism>
<reference evidence="12 13" key="1">
    <citation type="journal article" date="2019" name="Sci. Data">
        <title>Hybrid genome assembly and annotation of Danionella translucida.</title>
        <authorList>
            <person name="Kadobianskyi M."/>
            <person name="Schulze L."/>
            <person name="Schuelke M."/>
            <person name="Judkewitz B."/>
        </authorList>
    </citation>
    <scope>NUCLEOTIDE SEQUENCE [LARGE SCALE GENOMIC DNA]</scope>
    <source>
        <strain evidence="12 13">Bolton</strain>
    </source>
</reference>
<dbReference type="GO" id="GO:0050804">
    <property type="term" value="P:modulation of chemical synaptic transmission"/>
    <property type="evidence" value="ECO:0007669"/>
    <property type="project" value="TreeGrafter"/>
</dbReference>
<evidence type="ECO:0000256" key="9">
    <source>
        <dbReference type="PIRSR" id="PIRSR001789-1"/>
    </source>
</evidence>
<evidence type="ECO:0000259" key="11">
    <source>
        <dbReference type="SMART" id="SM00140"/>
    </source>
</evidence>
<dbReference type="Gene3D" id="2.10.90.10">
    <property type="entry name" value="Cystine-knot cytokines"/>
    <property type="match status" value="1"/>
</dbReference>
<dbReference type="GO" id="GO:0008021">
    <property type="term" value="C:synaptic vesicle"/>
    <property type="evidence" value="ECO:0007669"/>
    <property type="project" value="TreeGrafter"/>
</dbReference>
<dbReference type="InterPro" id="IPR045815">
    <property type="entry name" value="NTF3_N"/>
</dbReference>
<dbReference type="PRINTS" id="PR01914">
    <property type="entry name" value="NEUROTROPHN3"/>
</dbReference>
<name>A0A553RJY0_9TELE</name>
<keyword evidence="9" id="KW-1015">Disulfide bond</keyword>
<dbReference type="GO" id="GO:0021675">
    <property type="term" value="P:nerve development"/>
    <property type="evidence" value="ECO:0007669"/>
    <property type="project" value="TreeGrafter"/>
</dbReference>
<dbReference type="InterPro" id="IPR015578">
    <property type="entry name" value="Neurotrophin-3"/>
</dbReference>
<sequence length="246" mass="28573">MSILLYVMFLAYLYGISASSMDKQRPTQDPINGLIIKLLQAEISQQKQDKAFTSSSFNTSASSADYKEKSHSGLRQPFRDISPAFLRQYKRYNSPRVLLSDRPPLKPPPLYLMDDFVSSQDSNRTRQKRYAEHKSYRGEFSVCESQSKWVEKTEAVDVTAKKVTVLKYYNTKFKSYSQYFYETTCNLNVSTNRNCQGIDEKRWNSQCKTTQAFVRAYTSSDGIESWRWIRINTACVCALSRKHKRT</sequence>
<dbReference type="PIRSF" id="PIRSF001789">
    <property type="entry name" value="NGF"/>
    <property type="match status" value="1"/>
</dbReference>
<feature type="disulfide bond" evidence="9">
    <location>
        <begin position="195"/>
        <end position="237"/>
    </location>
</feature>
<dbReference type="GO" id="GO:0043524">
    <property type="term" value="P:negative regulation of neuron apoptotic process"/>
    <property type="evidence" value="ECO:0007669"/>
    <property type="project" value="TreeGrafter"/>
</dbReference>
<dbReference type="GO" id="GO:0007169">
    <property type="term" value="P:cell surface receptor protein tyrosine kinase signaling pathway"/>
    <property type="evidence" value="ECO:0007669"/>
    <property type="project" value="TreeGrafter"/>
</dbReference>
<dbReference type="SMART" id="SM00140">
    <property type="entry name" value="NGF"/>
    <property type="match status" value="1"/>
</dbReference>
<dbReference type="GO" id="GO:0030424">
    <property type="term" value="C:axon"/>
    <property type="evidence" value="ECO:0007669"/>
    <property type="project" value="TreeGrafter"/>
</dbReference>
<dbReference type="STRING" id="623744.A0A553RJY0"/>
<dbReference type="InterPro" id="IPR002072">
    <property type="entry name" value="Nerve_growth_factor-rel"/>
</dbReference>
<protein>
    <recommendedName>
        <fullName evidence="4 10">Neurotrophin-3</fullName>
        <shortName evidence="10">NT-3</shortName>
    </recommendedName>
</protein>
<dbReference type="SUPFAM" id="SSF57501">
    <property type="entry name" value="Cystine-knot cytokines"/>
    <property type="match status" value="1"/>
</dbReference>
<evidence type="ECO:0000313" key="13">
    <source>
        <dbReference type="Proteomes" id="UP000316079"/>
    </source>
</evidence>
<dbReference type="PRINTS" id="PR00268">
    <property type="entry name" value="NGF"/>
</dbReference>
<comment type="caution">
    <text evidence="12">The sequence shown here is derived from an EMBL/GenBank/DDBJ whole genome shotgun (WGS) entry which is preliminary data.</text>
</comment>
<keyword evidence="7 10" id="KW-0732">Signal</keyword>
<proteinExistence type="inferred from homology"/>
<dbReference type="PANTHER" id="PTHR11589:SF4">
    <property type="entry name" value="NEUROTROPHIN-3"/>
    <property type="match status" value="1"/>
</dbReference>
<keyword evidence="5 10" id="KW-0964">Secreted</keyword>
<evidence type="ECO:0000256" key="8">
    <source>
        <dbReference type="ARBA" id="ARBA00023030"/>
    </source>
</evidence>
<feature type="chain" id="PRO_5022251829" description="Neurotrophin-3" evidence="10">
    <location>
        <begin position="19"/>
        <end position="246"/>
    </location>
</feature>
<evidence type="ECO:0000256" key="6">
    <source>
        <dbReference type="ARBA" id="ARBA00022685"/>
    </source>
</evidence>
<gene>
    <name evidence="12" type="ORF">DNTS_013600</name>
</gene>
<keyword evidence="8 10" id="KW-0339">Growth factor</keyword>
<evidence type="ECO:0000256" key="1">
    <source>
        <dbReference type="ARBA" id="ARBA00003312"/>
    </source>
</evidence>
<dbReference type="PROSITE" id="PS50270">
    <property type="entry name" value="NGF_2"/>
    <property type="match status" value="1"/>
</dbReference>
<comment type="subcellular location">
    <subcellularLocation>
        <location evidence="2 10">Secreted</location>
    </subcellularLocation>
</comment>
<evidence type="ECO:0000256" key="10">
    <source>
        <dbReference type="RuleBase" id="RU365037"/>
    </source>
</evidence>
<accession>A0A553RJY0</accession>
<dbReference type="GO" id="GO:0008083">
    <property type="term" value="F:growth factor activity"/>
    <property type="evidence" value="ECO:0007669"/>
    <property type="project" value="UniProtKB-KW"/>
</dbReference>
<evidence type="ECO:0000256" key="2">
    <source>
        <dbReference type="ARBA" id="ARBA00004613"/>
    </source>
</evidence>
<evidence type="ECO:0000256" key="4">
    <source>
        <dbReference type="ARBA" id="ARBA00018014"/>
    </source>
</evidence>
<dbReference type="Pfam" id="PF00243">
    <property type="entry name" value="NGF"/>
    <property type="match status" value="1"/>
</dbReference>
<dbReference type="GO" id="GO:0005163">
    <property type="term" value="F:nerve growth factor receptor binding"/>
    <property type="evidence" value="ECO:0007669"/>
    <property type="project" value="TreeGrafter"/>
</dbReference>
<feature type="domain" description="Nerve growth factor-related" evidence="11">
    <location>
        <begin position="135"/>
        <end position="238"/>
    </location>
</feature>
<dbReference type="PANTHER" id="PTHR11589">
    <property type="entry name" value="NERVE GROWTH FACTOR NGF -RELATED"/>
    <property type="match status" value="1"/>
</dbReference>
<feature type="disulfide bond" evidence="9">
    <location>
        <begin position="185"/>
        <end position="235"/>
    </location>
</feature>
<comment type="function">
    <text evidence="1 10">Seems to promote the survival of visceral and proprioceptive sensory neurons.</text>
</comment>
<dbReference type="AlphaFoldDB" id="A0A553RJY0"/>
<dbReference type="GO" id="GO:0038180">
    <property type="term" value="P:nerve growth factor signaling pathway"/>
    <property type="evidence" value="ECO:0007669"/>
    <property type="project" value="TreeGrafter"/>
</dbReference>
<evidence type="ECO:0000313" key="12">
    <source>
        <dbReference type="EMBL" id="TRZ02489.1"/>
    </source>
</evidence>